<reference evidence="5 6" key="1">
    <citation type="submission" date="2017-05" db="EMBL/GenBank/DDBJ databases">
        <authorList>
            <person name="Song R."/>
            <person name="Chenine A.L."/>
            <person name="Ruprecht R.M."/>
        </authorList>
    </citation>
    <scope>NUCLEOTIDE SEQUENCE [LARGE SCALE GENOMIC DNA]</scope>
    <source>
        <strain evidence="5 6">DSM 26136</strain>
    </source>
</reference>
<dbReference type="EMBL" id="CP021455">
    <property type="protein sequence ID" value="ARU06662.1"/>
    <property type="molecule type" value="Genomic_DNA"/>
</dbReference>
<evidence type="ECO:0000313" key="5">
    <source>
        <dbReference type="EMBL" id="ARU06662.1"/>
    </source>
</evidence>
<evidence type="ECO:0000259" key="4">
    <source>
        <dbReference type="PROSITE" id="PS50949"/>
    </source>
</evidence>
<protein>
    <submittedName>
        <fullName evidence="5">GntR family transcriptional regulator</fullName>
    </submittedName>
</protein>
<dbReference type="OrthoDB" id="5296437at2"/>
<dbReference type="SMART" id="SM00345">
    <property type="entry name" value="HTH_GNTR"/>
    <property type="match status" value="1"/>
</dbReference>
<dbReference type="InterPro" id="IPR050679">
    <property type="entry name" value="Bact_HTH_transcr_reg"/>
</dbReference>
<accession>A0A1Y0ETT7</accession>
<dbReference type="SUPFAM" id="SSF64288">
    <property type="entry name" value="Chorismate lyase-like"/>
    <property type="match status" value="1"/>
</dbReference>
<dbReference type="Gene3D" id="3.40.1410.10">
    <property type="entry name" value="Chorismate lyase-like"/>
    <property type="match status" value="1"/>
</dbReference>
<dbReference type="GO" id="GO:0003700">
    <property type="term" value="F:DNA-binding transcription factor activity"/>
    <property type="evidence" value="ECO:0007669"/>
    <property type="project" value="InterPro"/>
</dbReference>
<dbReference type="Gene3D" id="1.10.10.10">
    <property type="entry name" value="Winged helix-like DNA-binding domain superfamily/Winged helix DNA-binding domain"/>
    <property type="match status" value="1"/>
</dbReference>
<dbReference type="InterPro" id="IPR000524">
    <property type="entry name" value="Tscrpt_reg_HTH_GntR"/>
</dbReference>
<dbReference type="InterPro" id="IPR036388">
    <property type="entry name" value="WH-like_DNA-bd_sf"/>
</dbReference>
<keyword evidence="2" id="KW-0238">DNA-binding</keyword>
<dbReference type="InterPro" id="IPR036390">
    <property type="entry name" value="WH_DNA-bd_sf"/>
</dbReference>
<dbReference type="GO" id="GO:0045892">
    <property type="term" value="P:negative regulation of DNA-templated transcription"/>
    <property type="evidence" value="ECO:0007669"/>
    <property type="project" value="TreeGrafter"/>
</dbReference>
<keyword evidence="3" id="KW-0804">Transcription</keyword>
<dbReference type="PANTHER" id="PTHR44846">
    <property type="entry name" value="MANNOSYL-D-GLYCERATE TRANSPORT/METABOLISM SYSTEM REPRESSOR MNGR-RELATED"/>
    <property type="match status" value="1"/>
</dbReference>
<dbReference type="AlphaFoldDB" id="A0A1Y0ETT7"/>
<feature type="domain" description="HTH gntR-type" evidence="4">
    <location>
        <begin position="36"/>
        <end position="104"/>
    </location>
</feature>
<gene>
    <name evidence="5" type="ORF">CCO03_04935</name>
</gene>
<evidence type="ECO:0000256" key="3">
    <source>
        <dbReference type="ARBA" id="ARBA00023163"/>
    </source>
</evidence>
<sequence length="268" mass="29936">MTAKPTDNSPSRARRPAAALPVHTWGSLHVDTASSEPLYLQLLRQVKQLLASGAIAPGVGLPSERLLAEHLGVSRMVVKRCYDELRQDETLSSNGRGGTLLNVTSRVMPAMGRLKGFTEEMRELGMQASSRVLKREVLHDRTIASVFNRPSQAQFLHVVRIRYGDQVPMTRENAWYDLQLAPGLVDWNGEGSIYTHLQQACGIEPDWAEQTVEAVLSSAEENEAFGWTDSQPCLLLKRHSHSTSQMLFEYVEGVFRGDAYVYKTRLKA</sequence>
<dbReference type="CDD" id="cd07377">
    <property type="entry name" value="WHTH_GntR"/>
    <property type="match status" value="1"/>
</dbReference>
<dbReference type="SUPFAM" id="SSF46785">
    <property type="entry name" value="Winged helix' DNA-binding domain"/>
    <property type="match status" value="1"/>
</dbReference>
<organism evidence="5 6">
    <name type="scientific">Comamonas serinivorans</name>
    <dbReference type="NCBI Taxonomy" id="1082851"/>
    <lineage>
        <taxon>Bacteria</taxon>
        <taxon>Pseudomonadati</taxon>
        <taxon>Pseudomonadota</taxon>
        <taxon>Betaproteobacteria</taxon>
        <taxon>Burkholderiales</taxon>
        <taxon>Comamonadaceae</taxon>
        <taxon>Comamonas</taxon>
    </lineage>
</organism>
<dbReference type="GO" id="GO:0003677">
    <property type="term" value="F:DNA binding"/>
    <property type="evidence" value="ECO:0007669"/>
    <property type="project" value="UniProtKB-KW"/>
</dbReference>
<proteinExistence type="predicted"/>
<dbReference type="RefSeq" id="WP_087284199.1">
    <property type="nucleotide sequence ID" value="NZ_CP021455.1"/>
</dbReference>
<dbReference type="Proteomes" id="UP000196138">
    <property type="component" value="Chromosome"/>
</dbReference>
<evidence type="ECO:0000256" key="1">
    <source>
        <dbReference type="ARBA" id="ARBA00023015"/>
    </source>
</evidence>
<dbReference type="InterPro" id="IPR011663">
    <property type="entry name" value="UTRA"/>
</dbReference>
<dbReference type="Pfam" id="PF07702">
    <property type="entry name" value="UTRA"/>
    <property type="match status" value="1"/>
</dbReference>
<dbReference type="InterPro" id="IPR028978">
    <property type="entry name" value="Chorismate_lyase_/UTRA_dom_sf"/>
</dbReference>
<evidence type="ECO:0000256" key="2">
    <source>
        <dbReference type="ARBA" id="ARBA00023125"/>
    </source>
</evidence>
<dbReference type="Pfam" id="PF00392">
    <property type="entry name" value="GntR"/>
    <property type="match status" value="1"/>
</dbReference>
<keyword evidence="6" id="KW-1185">Reference proteome</keyword>
<dbReference type="PANTHER" id="PTHR44846:SF1">
    <property type="entry name" value="MANNOSYL-D-GLYCERATE TRANSPORT_METABOLISM SYSTEM REPRESSOR MNGR-RELATED"/>
    <property type="match status" value="1"/>
</dbReference>
<dbReference type="SMART" id="SM00866">
    <property type="entry name" value="UTRA"/>
    <property type="match status" value="1"/>
</dbReference>
<name>A0A1Y0ETT7_9BURK</name>
<evidence type="ECO:0000313" key="6">
    <source>
        <dbReference type="Proteomes" id="UP000196138"/>
    </source>
</evidence>
<dbReference type="KEGG" id="cser:CCO03_04935"/>
<dbReference type="PROSITE" id="PS50949">
    <property type="entry name" value="HTH_GNTR"/>
    <property type="match status" value="1"/>
</dbReference>
<keyword evidence="1" id="KW-0805">Transcription regulation</keyword>